<proteinExistence type="predicted"/>
<feature type="compositionally biased region" description="Polar residues" evidence="1">
    <location>
        <begin position="127"/>
        <end position="136"/>
    </location>
</feature>
<feature type="region of interest" description="Disordered" evidence="1">
    <location>
        <begin position="114"/>
        <end position="137"/>
    </location>
</feature>
<dbReference type="Proteomes" id="UP001431783">
    <property type="component" value="Unassembled WGS sequence"/>
</dbReference>
<sequence>MCYTHSQFLTADDRSSTTEDDSVSSCRRHYQKLEEMLYNSLFRDLKEQLLKELNDSIRNDLVGISMNNTVSKIVQQNTEQETTQQKSYANAVKDKELDDKIIKYNKEHENNHLIKNGDFRRNKSHKNIPQETSTGMKSFKFETVTDNNEKEAWKLATRKGSVIKAELGRRLKPVQGRSVKTGGLKVATTKWEWLFVSGLTTDTTAEEIMGYIEENGVLNSVASKKTRDEDGSNQTIANETKNDKFIKITNTNLQFINNKIDMFQTFLREHDVTISCVTERWCGEQIIVHVNLQGFRLTRSVDHLVKVVVPLSSFGM</sequence>
<feature type="non-terminal residue" evidence="2">
    <location>
        <position position="316"/>
    </location>
</feature>
<protein>
    <submittedName>
        <fullName evidence="2">Uncharacterized protein</fullName>
    </submittedName>
</protein>
<evidence type="ECO:0000256" key="1">
    <source>
        <dbReference type="SAM" id="MobiDB-lite"/>
    </source>
</evidence>
<evidence type="ECO:0000313" key="2">
    <source>
        <dbReference type="EMBL" id="KAK9886025.1"/>
    </source>
</evidence>
<organism evidence="2 3">
    <name type="scientific">Henosepilachna vigintioctopunctata</name>
    <dbReference type="NCBI Taxonomy" id="420089"/>
    <lineage>
        <taxon>Eukaryota</taxon>
        <taxon>Metazoa</taxon>
        <taxon>Ecdysozoa</taxon>
        <taxon>Arthropoda</taxon>
        <taxon>Hexapoda</taxon>
        <taxon>Insecta</taxon>
        <taxon>Pterygota</taxon>
        <taxon>Neoptera</taxon>
        <taxon>Endopterygota</taxon>
        <taxon>Coleoptera</taxon>
        <taxon>Polyphaga</taxon>
        <taxon>Cucujiformia</taxon>
        <taxon>Coccinelloidea</taxon>
        <taxon>Coccinellidae</taxon>
        <taxon>Epilachninae</taxon>
        <taxon>Epilachnini</taxon>
        <taxon>Henosepilachna</taxon>
    </lineage>
</organism>
<dbReference type="EMBL" id="JARQZJ010000098">
    <property type="protein sequence ID" value="KAK9886025.1"/>
    <property type="molecule type" value="Genomic_DNA"/>
</dbReference>
<keyword evidence="3" id="KW-1185">Reference proteome</keyword>
<comment type="caution">
    <text evidence="2">The sequence shown here is derived from an EMBL/GenBank/DDBJ whole genome shotgun (WGS) entry which is preliminary data.</text>
</comment>
<evidence type="ECO:0000313" key="3">
    <source>
        <dbReference type="Proteomes" id="UP001431783"/>
    </source>
</evidence>
<reference evidence="2 3" key="1">
    <citation type="submission" date="2023-03" db="EMBL/GenBank/DDBJ databases">
        <title>Genome insight into feeding habits of ladybird beetles.</title>
        <authorList>
            <person name="Li H.-S."/>
            <person name="Huang Y.-H."/>
            <person name="Pang H."/>
        </authorList>
    </citation>
    <scope>NUCLEOTIDE SEQUENCE [LARGE SCALE GENOMIC DNA]</scope>
    <source>
        <strain evidence="2">SYSU_2023b</strain>
        <tissue evidence="2">Whole body</tissue>
    </source>
</reference>
<gene>
    <name evidence="2" type="ORF">WA026_014811</name>
</gene>
<name>A0AAW1V1B5_9CUCU</name>
<dbReference type="AlphaFoldDB" id="A0AAW1V1B5"/>
<accession>A0AAW1V1B5</accession>
<feature type="region of interest" description="Disordered" evidence="1">
    <location>
        <begin position="1"/>
        <end position="22"/>
    </location>
</feature>